<reference evidence="2 3" key="1">
    <citation type="journal article" date="2016" name="Nat. Commun.">
        <title>Thousands of microbial genomes shed light on interconnected biogeochemical processes in an aquifer system.</title>
        <authorList>
            <person name="Anantharaman K."/>
            <person name="Brown C.T."/>
            <person name="Hug L.A."/>
            <person name="Sharon I."/>
            <person name="Castelle C.J."/>
            <person name="Probst A.J."/>
            <person name="Thomas B.C."/>
            <person name="Singh A."/>
            <person name="Wilkins M.J."/>
            <person name="Karaoz U."/>
            <person name="Brodie E.L."/>
            <person name="Williams K.H."/>
            <person name="Hubbard S.S."/>
            <person name="Banfield J.F."/>
        </authorList>
    </citation>
    <scope>NUCLEOTIDE SEQUENCE [LARGE SCALE GENOMIC DNA]</scope>
</reference>
<comment type="caution">
    <text evidence="2">The sequence shown here is derived from an EMBL/GenBank/DDBJ whole genome shotgun (WGS) entry which is preliminary data.</text>
</comment>
<sequence length="540" mass="57552">MSQSLNKNSSERQRDQGGIAVIFSLLIVSLVTLIGLGVAAIIIRELRLSSNIGHAVSAYYAAESGVERGLYRVRVGKENDQEPATVVADIASYSSTTAFSSDAAYQNDATEFSGSAAHDLTENESEQIDYTIANPTDCGAGWTGACIDSWVVSWDAAESTATSLEVTFVGWRPGSPIAVLPNAQKHVIDESDLSGGQEILNFPDRQNMYRVRLRTIGENPGGTPAGLTDQLLKSVQIVAYSENDGNLGSGEIVNASTSITVQSIGEKQGFAQSVVATVPWQTTLSGIFEYVLFSEETLVKINPISVNPPIYRSGRLEIEQGVPSQCSCITAEQVGGIIACTGSGWQGACDPGAASNTLQVARCKQPGYVNMCSITSQNYSGSSNYAGFYVTPNIMAAPLSLAPSEYYVRINGRHEGVPSAIYLDEDVDNNPGNSTYKETFNIPTNGGTPCQFECLFTNPVKLGTLCTGGANSGEACTTAADCPGGACNNYQKIYFLAQSDTSVPYDSYKTYLDWYSLSSSPLLTGPDDKFCVDFTNADCN</sequence>
<dbReference type="AlphaFoldDB" id="A0A1G2B598"/>
<name>A0A1G2B598_9BACT</name>
<evidence type="ECO:0000256" key="1">
    <source>
        <dbReference type="SAM" id="Phobius"/>
    </source>
</evidence>
<keyword evidence="1" id="KW-0812">Transmembrane</keyword>
<dbReference type="EMBL" id="MHKE01000008">
    <property type="protein sequence ID" value="OGY84358.1"/>
    <property type="molecule type" value="Genomic_DNA"/>
</dbReference>
<evidence type="ECO:0008006" key="4">
    <source>
        <dbReference type="Google" id="ProtNLM"/>
    </source>
</evidence>
<feature type="transmembrane region" description="Helical" evidence="1">
    <location>
        <begin position="21"/>
        <end position="43"/>
    </location>
</feature>
<proteinExistence type="predicted"/>
<evidence type="ECO:0000313" key="2">
    <source>
        <dbReference type="EMBL" id="OGY84358.1"/>
    </source>
</evidence>
<keyword evidence="1" id="KW-1133">Transmembrane helix</keyword>
<keyword evidence="1" id="KW-0472">Membrane</keyword>
<accession>A0A1G2B598</accession>
<protein>
    <recommendedName>
        <fullName evidence="4">Type 4 fimbrial biogenesis protein PilX N-terminal domain-containing protein</fullName>
    </recommendedName>
</protein>
<dbReference type="STRING" id="1798543.A2898_00090"/>
<dbReference type="Proteomes" id="UP000179164">
    <property type="component" value="Unassembled WGS sequence"/>
</dbReference>
<gene>
    <name evidence="2" type="ORF">A2898_00090</name>
</gene>
<evidence type="ECO:0000313" key="3">
    <source>
        <dbReference type="Proteomes" id="UP000179164"/>
    </source>
</evidence>
<organism evidence="2 3">
    <name type="scientific">Candidatus Kerfeldbacteria bacterium RIFCSPLOWO2_01_FULL_48_11</name>
    <dbReference type="NCBI Taxonomy" id="1798543"/>
    <lineage>
        <taxon>Bacteria</taxon>
        <taxon>Candidatus Kerfeldiibacteriota</taxon>
    </lineage>
</organism>